<dbReference type="InterPro" id="IPR013083">
    <property type="entry name" value="Znf_RING/FYVE/PHD"/>
</dbReference>
<gene>
    <name evidence="11" type="ORF">SeMB42_g06193</name>
</gene>
<dbReference type="PANTHER" id="PTHR45931">
    <property type="entry name" value="SI:CH211-59O9.10"/>
    <property type="match status" value="1"/>
</dbReference>
<dbReference type="Pfam" id="PF13639">
    <property type="entry name" value="zf-RING_2"/>
    <property type="match status" value="1"/>
</dbReference>
<evidence type="ECO:0000313" key="11">
    <source>
        <dbReference type="EMBL" id="TPX39903.1"/>
    </source>
</evidence>
<keyword evidence="7" id="KW-0862">Zinc</keyword>
<reference evidence="11 12" key="1">
    <citation type="journal article" date="2019" name="Sci. Rep.">
        <title>Comparative genomics of chytrid fungi reveal insights into the obligate biotrophic and pathogenic lifestyle of Synchytrium endobioticum.</title>
        <authorList>
            <person name="van de Vossenberg B.T.L.H."/>
            <person name="Warris S."/>
            <person name="Nguyen H.D.T."/>
            <person name="van Gent-Pelzer M.P.E."/>
            <person name="Joly D.L."/>
            <person name="van de Geest H.C."/>
            <person name="Bonants P.J.M."/>
            <person name="Smith D.S."/>
            <person name="Levesque C.A."/>
            <person name="van der Lee T.A.J."/>
        </authorList>
    </citation>
    <scope>NUCLEOTIDE SEQUENCE [LARGE SCALE GENOMIC DNA]</scope>
    <source>
        <strain evidence="11 12">MB42</strain>
    </source>
</reference>
<accession>A0A507CMM1</accession>
<keyword evidence="12" id="KW-1185">Reference proteome</keyword>
<keyword evidence="4" id="KW-0479">Metal-binding</keyword>
<keyword evidence="5 8" id="KW-0863">Zinc-finger</keyword>
<dbReference type="SMART" id="SM00184">
    <property type="entry name" value="RING"/>
    <property type="match status" value="1"/>
</dbReference>
<keyword evidence="6" id="KW-0833">Ubl conjugation pathway</keyword>
<feature type="region of interest" description="Disordered" evidence="9">
    <location>
        <begin position="1"/>
        <end position="75"/>
    </location>
</feature>
<evidence type="ECO:0000256" key="4">
    <source>
        <dbReference type="ARBA" id="ARBA00022723"/>
    </source>
</evidence>
<dbReference type="PROSITE" id="PS50089">
    <property type="entry name" value="ZF_RING_2"/>
    <property type="match status" value="1"/>
</dbReference>
<feature type="compositionally biased region" description="Polar residues" evidence="9">
    <location>
        <begin position="1"/>
        <end position="11"/>
    </location>
</feature>
<feature type="compositionally biased region" description="Basic and acidic residues" evidence="9">
    <location>
        <begin position="127"/>
        <end position="137"/>
    </location>
</feature>
<feature type="region of interest" description="Disordered" evidence="9">
    <location>
        <begin position="120"/>
        <end position="146"/>
    </location>
</feature>
<dbReference type="GO" id="GO:0061630">
    <property type="term" value="F:ubiquitin protein ligase activity"/>
    <property type="evidence" value="ECO:0007669"/>
    <property type="project" value="UniProtKB-EC"/>
</dbReference>
<feature type="region of interest" description="Disordered" evidence="9">
    <location>
        <begin position="191"/>
        <end position="253"/>
    </location>
</feature>
<organism evidence="11 12">
    <name type="scientific">Synchytrium endobioticum</name>
    <dbReference type="NCBI Taxonomy" id="286115"/>
    <lineage>
        <taxon>Eukaryota</taxon>
        <taxon>Fungi</taxon>
        <taxon>Fungi incertae sedis</taxon>
        <taxon>Chytridiomycota</taxon>
        <taxon>Chytridiomycota incertae sedis</taxon>
        <taxon>Chytridiomycetes</taxon>
        <taxon>Synchytriales</taxon>
        <taxon>Synchytriaceae</taxon>
        <taxon>Synchytrium</taxon>
    </lineage>
</organism>
<dbReference type="VEuPathDB" id="FungiDB:SeMB42_g06193"/>
<comment type="catalytic activity">
    <reaction evidence="1">
        <text>S-ubiquitinyl-[E2 ubiquitin-conjugating enzyme]-L-cysteine + [acceptor protein]-L-lysine = [E2 ubiquitin-conjugating enzyme]-L-cysteine + N(6)-ubiquitinyl-[acceptor protein]-L-lysine.</text>
        <dbReference type="EC" id="2.3.2.27"/>
    </reaction>
</comment>
<dbReference type="SUPFAM" id="SSF57850">
    <property type="entry name" value="RING/U-box"/>
    <property type="match status" value="1"/>
</dbReference>
<feature type="compositionally biased region" description="Basic and acidic residues" evidence="9">
    <location>
        <begin position="40"/>
        <end position="61"/>
    </location>
</feature>
<dbReference type="EC" id="2.3.2.27" evidence="2"/>
<dbReference type="Proteomes" id="UP000317494">
    <property type="component" value="Unassembled WGS sequence"/>
</dbReference>
<evidence type="ECO:0000256" key="7">
    <source>
        <dbReference type="ARBA" id="ARBA00022833"/>
    </source>
</evidence>
<dbReference type="EMBL" id="QEAN01000333">
    <property type="protein sequence ID" value="TPX39903.1"/>
    <property type="molecule type" value="Genomic_DNA"/>
</dbReference>
<evidence type="ECO:0000256" key="3">
    <source>
        <dbReference type="ARBA" id="ARBA00022679"/>
    </source>
</evidence>
<proteinExistence type="predicted"/>
<feature type="domain" description="RING-type" evidence="10">
    <location>
        <begin position="340"/>
        <end position="381"/>
    </location>
</feature>
<evidence type="ECO:0000256" key="6">
    <source>
        <dbReference type="ARBA" id="ARBA00022786"/>
    </source>
</evidence>
<dbReference type="CDD" id="cd16454">
    <property type="entry name" value="RING-H2_PA-TM-RING"/>
    <property type="match status" value="1"/>
</dbReference>
<dbReference type="GO" id="GO:0008270">
    <property type="term" value="F:zinc ion binding"/>
    <property type="evidence" value="ECO:0007669"/>
    <property type="project" value="UniProtKB-KW"/>
</dbReference>
<keyword evidence="3" id="KW-0808">Transferase</keyword>
<dbReference type="STRING" id="286115.A0A507CMM1"/>
<feature type="compositionally biased region" description="Low complexity" evidence="9">
    <location>
        <begin position="15"/>
        <end position="39"/>
    </location>
</feature>
<dbReference type="GO" id="GO:0006511">
    <property type="term" value="P:ubiquitin-dependent protein catabolic process"/>
    <property type="evidence" value="ECO:0007669"/>
    <property type="project" value="TreeGrafter"/>
</dbReference>
<protein>
    <recommendedName>
        <fullName evidence="2">RING-type E3 ubiquitin transferase</fullName>
        <ecNumber evidence="2">2.3.2.27</ecNumber>
    </recommendedName>
</protein>
<feature type="compositionally biased region" description="Polar residues" evidence="9">
    <location>
        <begin position="201"/>
        <end position="237"/>
    </location>
</feature>
<evidence type="ECO:0000256" key="5">
    <source>
        <dbReference type="ARBA" id="ARBA00022771"/>
    </source>
</evidence>
<feature type="compositionally biased region" description="Acidic residues" evidence="9">
    <location>
        <begin position="62"/>
        <end position="75"/>
    </location>
</feature>
<evidence type="ECO:0000256" key="9">
    <source>
        <dbReference type="SAM" id="MobiDB-lite"/>
    </source>
</evidence>
<dbReference type="Gene3D" id="3.30.40.10">
    <property type="entry name" value="Zinc/RING finger domain, C3HC4 (zinc finger)"/>
    <property type="match status" value="1"/>
</dbReference>
<dbReference type="AlphaFoldDB" id="A0A507CMM1"/>
<evidence type="ECO:0000256" key="8">
    <source>
        <dbReference type="PROSITE-ProRule" id="PRU00175"/>
    </source>
</evidence>
<dbReference type="GO" id="GO:0005634">
    <property type="term" value="C:nucleus"/>
    <property type="evidence" value="ECO:0007669"/>
    <property type="project" value="TreeGrafter"/>
</dbReference>
<dbReference type="FunFam" id="3.30.40.10:FF:000127">
    <property type="entry name" value="E3 ubiquitin-protein ligase RNF181"/>
    <property type="match status" value="1"/>
</dbReference>
<dbReference type="GO" id="GO:0016567">
    <property type="term" value="P:protein ubiquitination"/>
    <property type="evidence" value="ECO:0007669"/>
    <property type="project" value="UniProtKB-ARBA"/>
</dbReference>
<evidence type="ECO:0000256" key="2">
    <source>
        <dbReference type="ARBA" id="ARBA00012483"/>
    </source>
</evidence>
<name>A0A507CMM1_9FUNG</name>
<dbReference type="PANTHER" id="PTHR45931:SF3">
    <property type="entry name" value="RING ZINC FINGER-CONTAINING PROTEIN"/>
    <property type="match status" value="1"/>
</dbReference>
<dbReference type="InterPro" id="IPR001841">
    <property type="entry name" value="Znf_RING"/>
</dbReference>
<evidence type="ECO:0000313" key="12">
    <source>
        <dbReference type="Proteomes" id="UP000317494"/>
    </source>
</evidence>
<sequence>MSSSPNDNQAENEPRTSTPSSTSTSRSQPHPTCTTTHSSPEAHNHSNHQHVHDESELHDHHDDDDDDDNDNDAASDEDGGNFWCHSCEHAITPLMDTGTPSLSLVCPHNLTPRCHSDFVEEIDNDDDHPRGYDPHANDEDEPVSPIDPAAVSQELARVLQLFLQQLVGNNATISVQTRPAREGEEHGVVITTAAATEPDESTTNTNQDETGNPTAAITTNESSPLPAQHQPSQQQEDTTSRHRGGATEGTQPETINLTQLLQALLEAPTEGQPNPLAHILNMVGNPGDYVFSQNGLDDIVTRLMEQHAAGSSPPPADDSTIKSLPLVSLDQKQVDEQADCIICQDQFKIGESAKLLPCKHFFHAECIESWLKVNGTCPTCRHSLIAT</sequence>
<evidence type="ECO:0000256" key="1">
    <source>
        <dbReference type="ARBA" id="ARBA00000900"/>
    </source>
</evidence>
<dbReference type="InterPro" id="IPR051834">
    <property type="entry name" value="RING_finger_E3_ligase"/>
</dbReference>
<evidence type="ECO:0000259" key="10">
    <source>
        <dbReference type="PROSITE" id="PS50089"/>
    </source>
</evidence>
<comment type="caution">
    <text evidence="11">The sequence shown here is derived from an EMBL/GenBank/DDBJ whole genome shotgun (WGS) entry which is preliminary data.</text>
</comment>